<keyword evidence="3" id="KW-1185">Reference proteome</keyword>
<dbReference type="EMBL" id="JANQDX010000017">
    <property type="protein sequence ID" value="KAL0907505.1"/>
    <property type="molecule type" value="Genomic_DNA"/>
</dbReference>
<reference evidence="2 3" key="1">
    <citation type="journal article" date="2024" name="Plant Biotechnol. J.">
        <title>Dendrobium thyrsiflorum genome and its molecular insights into genes involved in important horticultural traits.</title>
        <authorList>
            <person name="Chen B."/>
            <person name="Wang J.Y."/>
            <person name="Zheng P.J."/>
            <person name="Li K.L."/>
            <person name="Liang Y.M."/>
            <person name="Chen X.F."/>
            <person name="Zhang C."/>
            <person name="Zhao X."/>
            <person name="He X."/>
            <person name="Zhang G.Q."/>
            <person name="Liu Z.J."/>
            <person name="Xu Q."/>
        </authorList>
    </citation>
    <scope>NUCLEOTIDE SEQUENCE [LARGE SCALE GENOMIC DNA]</scope>
    <source>
        <strain evidence="2">GZMU011</strain>
    </source>
</reference>
<proteinExistence type="predicted"/>
<feature type="transmembrane region" description="Helical" evidence="1">
    <location>
        <begin position="20"/>
        <end position="41"/>
    </location>
</feature>
<dbReference type="Proteomes" id="UP001552299">
    <property type="component" value="Unassembled WGS sequence"/>
</dbReference>
<protein>
    <submittedName>
        <fullName evidence="2">Uncharacterized protein</fullName>
    </submittedName>
</protein>
<organism evidence="2 3">
    <name type="scientific">Dendrobium thyrsiflorum</name>
    <name type="common">Pinecone-like raceme dendrobium</name>
    <name type="synonym">Orchid</name>
    <dbReference type="NCBI Taxonomy" id="117978"/>
    <lineage>
        <taxon>Eukaryota</taxon>
        <taxon>Viridiplantae</taxon>
        <taxon>Streptophyta</taxon>
        <taxon>Embryophyta</taxon>
        <taxon>Tracheophyta</taxon>
        <taxon>Spermatophyta</taxon>
        <taxon>Magnoliopsida</taxon>
        <taxon>Liliopsida</taxon>
        <taxon>Asparagales</taxon>
        <taxon>Orchidaceae</taxon>
        <taxon>Epidendroideae</taxon>
        <taxon>Malaxideae</taxon>
        <taxon>Dendrobiinae</taxon>
        <taxon>Dendrobium</taxon>
    </lineage>
</organism>
<comment type="caution">
    <text evidence="2">The sequence shown here is derived from an EMBL/GenBank/DDBJ whole genome shotgun (WGS) entry which is preliminary data.</text>
</comment>
<evidence type="ECO:0000313" key="2">
    <source>
        <dbReference type="EMBL" id="KAL0907505.1"/>
    </source>
</evidence>
<gene>
    <name evidence="2" type="ORF">M5K25_021920</name>
</gene>
<accession>A0ABD0U5S6</accession>
<name>A0ABD0U5S6_DENTH</name>
<keyword evidence="1" id="KW-0472">Membrane</keyword>
<keyword evidence="1" id="KW-1133">Transmembrane helix</keyword>
<evidence type="ECO:0000313" key="3">
    <source>
        <dbReference type="Proteomes" id="UP001552299"/>
    </source>
</evidence>
<keyword evidence="1" id="KW-0812">Transmembrane</keyword>
<evidence type="ECO:0000256" key="1">
    <source>
        <dbReference type="SAM" id="Phobius"/>
    </source>
</evidence>
<sequence length="149" mass="15930">MPPPAPGGGGRGGSGAFELFTSPLLIAIRFSGTLIMIRVSLKKLKIKTLLIASVGKSIENGRALMVQKGESMNMRPGYSCWSVQVKNSKVLHIISIHSSAAICSLLQSIGPSTLPKRCHLLTEGIQYKVGTIDLSLSSSKTLECYMVVQ</sequence>
<dbReference type="AlphaFoldDB" id="A0ABD0U5S6"/>